<evidence type="ECO:0000313" key="1">
    <source>
        <dbReference type="EMBL" id="QHU10956.1"/>
    </source>
</evidence>
<name>A0A6C0K1J1_9ZZZZ</name>
<protein>
    <submittedName>
        <fullName evidence="1">Uncharacterized protein</fullName>
    </submittedName>
</protein>
<organism evidence="1">
    <name type="scientific">viral metagenome</name>
    <dbReference type="NCBI Taxonomy" id="1070528"/>
    <lineage>
        <taxon>unclassified sequences</taxon>
        <taxon>metagenomes</taxon>
        <taxon>organismal metagenomes</taxon>
    </lineage>
</organism>
<dbReference type="AlphaFoldDB" id="A0A6C0K1J1"/>
<sequence>MIILYCIWKLKKGTKKKKLKKGTKKEKLKKRN</sequence>
<proteinExistence type="predicted"/>
<reference evidence="1" key="1">
    <citation type="journal article" date="2020" name="Nature">
        <title>Giant virus diversity and host interactions through global metagenomics.</title>
        <authorList>
            <person name="Schulz F."/>
            <person name="Roux S."/>
            <person name="Paez-Espino D."/>
            <person name="Jungbluth S."/>
            <person name="Walsh D.A."/>
            <person name="Denef V.J."/>
            <person name="McMahon K.D."/>
            <person name="Konstantinidis K.T."/>
            <person name="Eloe-Fadrosh E.A."/>
            <person name="Kyrpides N.C."/>
            <person name="Woyke T."/>
        </authorList>
    </citation>
    <scope>NUCLEOTIDE SEQUENCE</scope>
    <source>
        <strain evidence="1">GVMAG-S-1101165-83</strain>
    </source>
</reference>
<accession>A0A6C0K1J1</accession>
<dbReference type="EMBL" id="MN740776">
    <property type="protein sequence ID" value="QHU10956.1"/>
    <property type="molecule type" value="Genomic_DNA"/>
</dbReference>